<comment type="caution">
    <text evidence="5">The sequence shown here is derived from an EMBL/GenBank/DDBJ whole genome shotgun (WGS) entry which is preliminary data.</text>
</comment>
<dbReference type="AlphaFoldDB" id="A0A926DK87"/>
<evidence type="ECO:0000313" key="5">
    <source>
        <dbReference type="EMBL" id="MBC8539593.1"/>
    </source>
</evidence>
<dbReference type="GO" id="GO:0051536">
    <property type="term" value="F:iron-sulfur cluster binding"/>
    <property type="evidence" value="ECO:0007669"/>
    <property type="project" value="UniProtKB-KW"/>
</dbReference>
<dbReference type="RefSeq" id="WP_249310803.1">
    <property type="nucleotide sequence ID" value="NZ_JACRSU010000001.1"/>
</dbReference>
<proteinExistence type="predicted"/>
<keyword evidence="2" id="KW-0408">Iron</keyword>
<evidence type="ECO:0000313" key="6">
    <source>
        <dbReference type="Proteomes" id="UP000611762"/>
    </source>
</evidence>
<evidence type="ECO:0000256" key="1">
    <source>
        <dbReference type="ARBA" id="ARBA00022723"/>
    </source>
</evidence>
<name>A0A926DK87_9FIRM</name>
<evidence type="ECO:0000256" key="2">
    <source>
        <dbReference type="ARBA" id="ARBA00023004"/>
    </source>
</evidence>
<dbReference type="InterPro" id="IPR017896">
    <property type="entry name" value="4Fe4S_Fe-S-bd"/>
</dbReference>
<dbReference type="InterPro" id="IPR017900">
    <property type="entry name" value="4Fe4S_Fe_S_CS"/>
</dbReference>
<dbReference type="PANTHER" id="PTHR42827">
    <property type="entry name" value="IRON-SULFUR CLUSTER-BINDING PROTEIN-RELATED"/>
    <property type="match status" value="1"/>
</dbReference>
<keyword evidence="3" id="KW-0411">Iron-sulfur</keyword>
<keyword evidence="6" id="KW-1185">Reference proteome</keyword>
<reference evidence="5" key="1">
    <citation type="submission" date="2020-08" db="EMBL/GenBank/DDBJ databases">
        <title>Genome public.</title>
        <authorList>
            <person name="Liu C."/>
            <person name="Sun Q."/>
        </authorList>
    </citation>
    <scope>NUCLEOTIDE SEQUENCE</scope>
    <source>
        <strain evidence="5">H8</strain>
    </source>
</reference>
<sequence length="359" mass="40046">MLTSEMIKAAAKAAGADACGIGPMTRFNGAPDEMNPQFLFPEAKSVIGFVFRIPRGVQRGIEEGTQFYQYPSMAYGGINEIFAPAVLYQVGKVIEDEGYEAFVYRNTGARGVVSDMDGSPGNTLSPEEQIEVNENAKTSTAHHRSVQFTRPARKGGVAPDLQFQFRLAAVACGLGEIGWSKMLLTPQFGPLQRVAFIFTDAELEYDEMYHGKPLCRKCGACVRECPGGCIPAINSGKTITVNLDGKICEWGDIDMWRCYAFYTHAGRYYNPFVPKEVWDKNENHDLDLMEGLINVADEHEIMKIYTALQKYFPSWVGYNMAKCGGCIRACVSMLEKKGGCMENRFHEPLRTKKAWKLDR</sequence>
<keyword evidence="1" id="KW-0479">Metal-binding</keyword>
<feature type="domain" description="4Fe-4S ferredoxin-type" evidence="4">
    <location>
        <begin position="206"/>
        <end position="235"/>
    </location>
</feature>
<evidence type="ECO:0000259" key="4">
    <source>
        <dbReference type="PROSITE" id="PS51379"/>
    </source>
</evidence>
<dbReference type="Proteomes" id="UP000611762">
    <property type="component" value="Unassembled WGS sequence"/>
</dbReference>
<gene>
    <name evidence="5" type="ORF">H8698_01205</name>
</gene>
<organism evidence="5 6">
    <name type="scientific">Congzhengia minquanensis</name>
    <dbReference type="NCBI Taxonomy" id="2763657"/>
    <lineage>
        <taxon>Bacteria</taxon>
        <taxon>Bacillati</taxon>
        <taxon>Bacillota</taxon>
        <taxon>Clostridia</taxon>
        <taxon>Eubacteriales</taxon>
        <taxon>Oscillospiraceae</taxon>
        <taxon>Congzhengia</taxon>
    </lineage>
</organism>
<evidence type="ECO:0000256" key="3">
    <source>
        <dbReference type="ARBA" id="ARBA00023014"/>
    </source>
</evidence>
<dbReference type="GO" id="GO:0046872">
    <property type="term" value="F:metal ion binding"/>
    <property type="evidence" value="ECO:0007669"/>
    <property type="project" value="UniProtKB-KW"/>
</dbReference>
<dbReference type="PROSITE" id="PS00198">
    <property type="entry name" value="4FE4S_FER_1"/>
    <property type="match status" value="1"/>
</dbReference>
<dbReference type="EMBL" id="JACRSU010000001">
    <property type="protein sequence ID" value="MBC8539593.1"/>
    <property type="molecule type" value="Genomic_DNA"/>
</dbReference>
<accession>A0A926DK87</accession>
<dbReference type="PROSITE" id="PS51379">
    <property type="entry name" value="4FE4S_FER_2"/>
    <property type="match status" value="1"/>
</dbReference>
<dbReference type="PANTHER" id="PTHR42827:SF1">
    <property type="entry name" value="IRON-SULFUR CLUSTER-BINDING PROTEIN"/>
    <property type="match status" value="1"/>
</dbReference>
<protein>
    <recommendedName>
        <fullName evidence="4">4Fe-4S ferredoxin-type domain-containing protein</fullName>
    </recommendedName>
</protein>